<dbReference type="Pfam" id="PF03389">
    <property type="entry name" value="MobA_MobL"/>
    <property type="match status" value="1"/>
</dbReference>
<proteinExistence type="predicted"/>
<evidence type="ECO:0000259" key="2">
    <source>
        <dbReference type="Pfam" id="PF03389"/>
    </source>
</evidence>
<evidence type="ECO:0000256" key="1">
    <source>
        <dbReference type="ARBA" id="ARBA00022971"/>
    </source>
</evidence>
<feature type="domain" description="MobA/MobL protein" evidence="2">
    <location>
        <begin position="60"/>
        <end position="102"/>
    </location>
</feature>
<keyword evidence="1" id="KW-0184">Conjugation</keyword>
<dbReference type="AlphaFoldDB" id="J9CFH8"/>
<dbReference type="Gene3D" id="3.30.930.30">
    <property type="match status" value="1"/>
</dbReference>
<gene>
    <name evidence="3" type="ORF">EVA_13122</name>
</gene>
<sequence>MIAGNPPLTASCYFYADRTEKYRSFLFSEKGAEKIACTTFEYQNHKKKRGQVGSCRSCLSSREKLFSEYDQKQKNYLCKKEVVYTEIMLPENAPPEYADRETTLELCGRSRKTMELTACKAICC</sequence>
<protein>
    <recommendedName>
        <fullName evidence="2">MobA/MobL protein domain-containing protein</fullName>
    </recommendedName>
</protein>
<dbReference type="EMBL" id="AMCI01004107">
    <property type="protein sequence ID" value="EJW98770.1"/>
    <property type="molecule type" value="Genomic_DNA"/>
</dbReference>
<reference evidence="3" key="1">
    <citation type="journal article" date="2012" name="PLoS ONE">
        <title>Gene sets for utilization of primary and secondary nutrition supplies in the distal gut of endangered iberian lynx.</title>
        <authorList>
            <person name="Alcaide M."/>
            <person name="Messina E."/>
            <person name="Richter M."/>
            <person name="Bargiela R."/>
            <person name="Peplies J."/>
            <person name="Huws S.A."/>
            <person name="Newbold C.J."/>
            <person name="Golyshin P.N."/>
            <person name="Simon M.A."/>
            <person name="Lopez G."/>
            <person name="Yakimov M.M."/>
            <person name="Ferrer M."/>
        </authorList>
    </citation>
    <scope>NUCLEOTIDE SEQUENCE</scope>
</reference>
<dbReference type="InterPro" id="IPR005053">
    <property type="entry name" value="MobA_MobL"/>
</dbReference>
<name>J9CFH8_9ZZZZ</name>
<accession>J9CFH8</accession>
<organism evidence="3">
    <name type="scientific">gut metagenome</name>
    <dbReference type="NCBI Taxonomy" id="749906"/>
    <lineage>
        <taxon>unclassified sequences</taxon>
        <taxon>metagenomes</taxon>
        <taxon>organismal metagenomes</taxon>
    </lineage>
</organism>
<comment type="caution">
    <text evidence="3">The sequence shown here is derived from an EMBL/GenBank/DDBJ whole genome shotgun (WGS) entry which is preliminary data.</text>
</comment>
<evidence type="ECO:0000313" key="3">
    <source>
        <dbReference type="EMBL" id="EJW98770.1"/>
    </source>
</evidence>